<gene>
    <name evidence="1" type="ORF">SSYIS1_22010</name>
</gene>
<dbReference type="InterPro" id="IPR032581">
    <property type="entry name" value="DUF4917"/>
</dbReference>
<organism evidence="1 2">
    <name type="scientific">Serratia symbiotica</name>
    <dbReference type="NCBI Taxonomy" id="138074"/>
    <lineage>
        <taxon>Bacteria</taxon>
        <taxon>Pseudomonadati</taxon>
        <taxon>Pseudomonadota</taxon>
        <taxon>Gammaproteobacteria</taxon>
        <taxon>Enterobacterales</taxon>
        <taxon>Yersiniaceae</taxon>
        <taxon>Serratia</taxon>
    </lineage>
</organism>
<dbReference type="Proteomes" id="UP000324392">
    <property type="component" value="Chromosome"/>
</dbReference>
<accession>A0A455VHJ5</accession>
<dbReference type="Pfam" id="PF16263">
    <property type="entry name" value="DUF4917"/>
    <property type="match status" value="1"/>
</dbReference>
<reference evidence="1 2" key="1">
    <citation type="submission" date="2019-03" db="EMBL/GenBank/DDBJ databases">
        <title>The genome sequence of Candidatus Serratia symbiotica strain IS.</title>
        <authorList>
            <person name="Nikoh N."/>
            <person name="Koga R."/>
            <person name="Oshima K."/>
            <person name="Hattori M."/>
            <person name="Fukatsu T."/>
        </authorList>
    </citation>
    <scope>NUCLEOTIDE SEQUENCE [LARGE SCALE GENOMIC DNA]</scope>
    <source>
        <strain evidence="1 2">IS</strain>
    </source>
</reference>
<dbReference type="EMBL" id="AP019531">
    <property type="protein sequence ID" value="BBI92462.1"/>
    <property type="molecule type" value="Genomic_DNA"/>
</dbReference>
<protein>
    <recommendedName>
        <fullName evidence="3">DUF4917 family protein</fullName>
    </recommendedName>
</protein>
<dbReference type="AlphaFoldDB" id="A0A455VHJ5"/>
<proteinExistence type="predicted"/>
<evidence type="ECO:0000313" key="1">
    <source>
        <dbReference type="EMBL" id="BBI92462.1"/>
    </source>
</evidence>
<name>A0A455VHJ5_9GAMM</name>
<evidence type="ECO:0000313" key="2">
    <source>
        <dbReference type="Proteomes" id="UP000324392"/>
    </source>
</evidence>
<dbReference type="RefSeq" id="WP_149590820.1">
    <property type="nucleotide sequence ID" value="NZ_AP019531.1"/>
</dbReference>
<evidence type="ECO:0008006" key="3">
    <source>
        <dbReference type="Google" id="ProtNLM"/>
    </source>
</evidence>
<sequence>MPLPSFNEMLEKSFSLTEDKPSVLFGNGFSQALCPNIFNYRSLFEDADFGTRGTTIKMLFDKLETYDFEEVMGTLKNAEVICNSYGIESEKTDMISKDQDTLKNSLIKVISSKHPEKSSSIEAEEYKCAKKFISQFEKIFTLNYDLLLYWIINKNEIQPEGFITNDGFWSDKFLYPNKQKLFFLHGGIHIYNDGGSVRKHTFKGDRDISIIEQVEKSLGEGKFPLFVSEPTHKKKLERIRHNHYLNNCYDALGNINGTLFIHGHSIAENDKHIFDKIIDSEVDRVFISIYGVENSKDNTSIIERAKRFIVQKDPVPNSV</sequence>